<accession>A0A0E9SVM1</accession>
<dbReference type="EMBL" id="GBXM01063300">
    <property type="protein sequence ID" value="JAH45277.1"/>
    <property type="molecule type" value="Transcribed_RNA"/>
</dbReference>
<name>A0A0E9SVM1_ANGAN</name>
<dbReference type="AlphaFoldDB" id="A0A0E9SVM1"/>
<protein>
    <submittedName>
        <fullName evidence="1">Uncharacterized protein</fullName>
    </submittedName>
</protein>
<reference evidence="1" key="1">
    <citation type="submission" date="2014-11" db="EMBL/GenBank/DDBJ databases">
        <authorList>
            <person name="Amaro Gonzalez C."/>
        </authorList>
    </citation>
    <scope>NUCLEOTIDE SEQUENCE</scope>
</reference>
<sequence>MQSIYHLFGRRLYPKRRTICAYKRHHWNNYKKHRSR</sequence>
<organism evidence="1">
    <name type="scientific">Anguilla anguilla</name>
    <name type="common">European freshwater eel</name>
    <name type="synonym">Muraena anguilla</name>
    <dbReference type="NCBI Taxonomy" id="7936"/>
    <lineage>
        <taxon>Eukaryota</taxon>
        <taxon>Metazoa</taxon>
        <taxon>Chordata</taxon>
        <taxon>Craniata</taxon>
        <taxon>Vertebrata</taxon>
        <taxon>Euteleostomi</taxon>
        <taxon>Actinopterygii</taxon>
        <taxon>Neopterygii</taxon>
        <taxon>Teleostei</taxon>
        <taxon>Anguilliformes</taxon>
        <taxon>Anguillidae</taxon>
        <taxon>Anguilla</taxon>
    </lineage>
</organism>
<proteinExistence type="predicted"/>
<reference evidence="1" key="2">
    <citation type="journal article" date="2015" name="Fish Shellfish Immunol.">
        <title>Early steps in the European eel (Anguilla anguilla)-Vibrio vulnificus interaction in the gills: Role of the RtxA13 toxin.</title>
        <authorList>
            <person name="Callol A."/>
            <person name="Pajuelo D."/>
            <person name="Ebbesson L."/>
            <person name="Teles M."/>
            <person name="MacKenzie S."/>
            <person name="Amaro C."/>
        </authorList>
    </citation>
    <scope>NUCLEOTIDE SEQUENCE</scope>
</reference>
<evidence type="ECO:0000313" key="1">
    <source>
        <dbReference type="EMBL" id="JAH45277.1"/>
    </source>
</evidence>